<dbReference type="EMBL" id="JARJCW010000018">
    <property type="protein sequence ID" value="KAJ7214834.1"/>
    <property type="molecule type" value="Genomic_DNA"/>
</dbReference>
<proteinExistence type="predicted"/>
<evidence type="ECO:0000313" key="1">
    <source>
        <dbReference type="EMBL" id="KAJ7214834.1"/>
    </source>
</evidence>
<reference evidence="1" key="1">
    <citation type="submission" date="2023-03" db="EMBL/GenBank/DDBJ databases">
        <title>Massive genome expansion in bonnet fungi (Mycena s.s.) driven by repeated elements and novel gene families across ecological guilds.</title>
        <authorList>
            <consortium name="Lawrence Berkeley National Laboratory"/>
            <person name="Harder C.B."/>
            <person name="Miyauchi S."/>
            <person name="Viragh M."/>
            <person name="Kuo A."/>
            <person name="Thoen E."/>
            <person name="Andreopoulos B."/>
            <person name="Lu D."/>
            <person name="Skrede I."/>
            <person name="Drula E."/>
            <person name="Henrissat B."/>
            <person name="Morin E."/>
            <person name="Kohler A."/>
            <person name="Barry K."/>
            <person name="LaButti K."/>
            <person name="Morin E."/>
            <person name="Salamov A."/>
            <person name="Lipzen A."/>
            <person name="Mereny Z."/>
            <person name="Hegedus B."/>
            <person name="Baldrian P."/>
            <person name="Stursova M."/>
            <person name="Weitz H."/>
            <person name="Taylor A."/>
            <person name="Grigoriev I.V."/>
            <person name="Nagy L.G."/>
            <person name="Martin F."/>
            <person name="Kauserud H."/>
        </authorList>
    </citation>
    <scope>NUCLEOTIDE SEQUENCE</scope>
    <source>
        <strain evidence="1">9144</strain>
    </source>
</reference>
<comment type="caution">
    <text evidence="1">The sequence shown here is derived from an EMBL/GenBank/DDBJ whole genome shotgun (WGS) entry which is preliminary data.</text>
</comment>
<dbReference type="AlphaFoldDB" id="A0AAD6VJC2"/>
<name>A0AAD6VJC2_9AGAR</name>
<accession>A0AAD6VJC2</accession>
<keyword evidence="2" id="KW-1185">Reference proteome</keyword>
<gene>
    <name evidence="1" type="ORF">GGX14DRAFT_392102</name>
</gene>
<protein>
    <submittedName>
        <fullName evidence="1">Uncharacterized protein</fullName>
    </submittedName>
</protein>
<dbReference type="Proteomes" id="UP001219525">
    <property type="component" value="Unassembled WGS sequence"/>
</dbReference>
<sequence>MDDYVVEDEDLQRSNSEVADKVILKGNFAELVRHYIQIQGVDQREERVAMGCDSTQHCAEKGIKLRTSCLTRGCRHGYLRSGIRGFAIRGYEYSFPTDGMGTGPSFCGHGSSYRNPSDAAGYKVAGHVTQASSSSHRIPSDTAGWPSLNIGLPMGKTGPAGIPAATRTHPCIRDYPSIRGFGIRGYKPYGCWMPRVQVLSLVTKKPASRVRV</sequence>
<evidence type="ECO:0000313" key="2">
    <source>
        <dbReference type="Proteomes" id="UP001219525"/>
    </source>
</evidence>
<organism evidence="1 2">
    <name type="scientific">Mycena pura</name>
    <dbReference type="NCBI Taxonomy" id="153505"/>
    <lineage>
        <taxon>Eukaryota</taxon>
        <taxon>Fungi</taxon>
        <taxon>Dikarya</taxon>
        <taxon>Basidiomycota</taxon>
        <taxon>Agaricomycotina</taxon>
        <taxon>Agaricomycetes</taxon>
        <taxon>Agaricomycetidae</taxon>
        <taxon>Agaricales</taxon>
        <taxon>Marasmiineae</taxon>
        <taxon>Mycenaceae</taxon>
        <taxon>Mycena</taxon>
    </lineage>
</organism>